<feature type="transmembrane region" description="Helical" evidence="1">
    <location>
        <begin position="141"/>
        <end position="162"/>
    </location>
</feature>
<organism evidence="2 3">
    <name type="scientific">Penicillium arizonense</name>
    <dbReference type="NCBI Taxonomy" id="1835702"/>
    <lineage>
        <taxon>Eukaryota</taxon>
        <taxon>Fungi</taxon>
        <taxon>Dikarya</taxon>
        <taxon>Ascomycota</taxon>
        <taxon>Pezizomycotina</taxon>
        <taxon>Eurotiomycetes</taxon>
        <taxon>Eurotiomycetidae</taxon>
        <taxon>Eurotiales</taxon>
        <taxon>Aspergillaceae</taxon>
        <taxon>Penicillium</taxon>
    </lineage>
</organism>
<comment type="caution">
    <text evidence="2">The sequence shown here is derived from an EMBL/GenBank/DDBJ whole genome shotgun (WGS) entry which is preliminary data.</text>
</comment>
<dbReference type="AlphaFoldDB" id="A0A1F5KZN8"/>
<feature type="non-terminal residue" evidence="2">
    <location>
        <position position="1"/>
    </location>
</feature>
<feature type="transmembrane region" description="Helical" evidence="1">
    <location>
        <begin position="186"/>
        <end position="210"/>
    </location>
</feature>
<feature type="transmembrane region" description="Helical" evidence="1">
    <location>
        <begin position="52"/>
        <end position="74"/>
    </location>
</feature>
<gene>
    <name evidence="2" type="ORF">PENARI_c284G02990</name>
</gene>
<feature type="transmembrane region" description="Helical" evidence="1">
    <location>
        <begin position="109"/>
        <end position="129"/>
    </location>
</feature>
<accession>A0A1F5KZN8</accession>
<keyword evidence="1" id="KW-0472">Membrane</keyword>
<feature type="non-terminal residue" evidence="2">
    <location>
        <position position="216"/>
    </location>
</feature>
<protein>
    <submittedName>
        <fullName evidence="2">Uncharacterized protein</fullName>
    </submittedName>
</protein>
<dbReference type="EMBL" id="LXJU01000284">
    <property type="protein sequence ID" value="OGE46415.1"/>
    <property type="molecule type" value="Genomic_DNA"/>
</dbReference>
<dbReference type="OrthoDB" id="3556886at2759"/>
<keyword evidence="1" id="KW-0812">Transmembrane</keyword>
<keyword evidence="1" id="KW-1133">Transmembrane helix</keyword>
<evidence type="ECO:0000313" key="2">
    <source>
        <dbReference type="EMBL" id="OGE46415.1"/>
    </source>
</evidence>
<dbReference type="STRING" id="1835702.A0A1F5KZN8"/>
<dbReference type="GeneID" id="34582992"/>
<dbReference type="Proteomes" id="UP000177622">
    <property type="component" value="Unassembled WGS sequence"/>
</dbReference>
<reference evidence="2 3" key="1">
    <citation type="journal article" date="2016" name="Sci. Rep.">
        <title>Penicillium arizonense, a new, genome sequenced fungal species, reveals a high chemical diversity in secreted metabolites.</title>
        <authorList>
            <person name="Grijseels S."/>
            <person name="Nielsen J.C."/>
            <person name="Randelovic M."/>
            <person name="Nielsen J."/>
            <person name="Nielsen K.F."/>
            <person name="Workman M."/>
            <person name="Frisvad J.C."/>
        </authorList>
    </citation>
    <scope>NUCLEOTIDE SEQUENCE [LARGE SCALE GENOMIC DNA]</scope>
    <source>
        <strain evidence="2 3">CBS 141311</strain>
    </source>
</reference>
<name>A0A1F5KZN8_PENAI</name>
<dbReference type="RefSeq" id="XP_022481886.1">
    <property type="nucleotide sequence ID" value="XM_022638258.1"/>
</dbReference>
<sequence length="216" mass="24224">PEGLFCLSTSYSLLDLAISLSKIRLTLLQSVNQFFRTQMPPNTAGALTGNRFVIVFLSITSLAIASLSSATAHFSTVLRDRAKFDLVTPSNASLHITFERLMENVRQDMVIVALISALFSIFGFVLVIHPKWQQENCYLRNYYGLFQLFVGLTVLSIGAYVASRVRGFQTSFSIFENEGHFEYYNIMYHGAVSQAAFGVLVAIVSPVRFLRDLRSR</sequence>
<evidence type="ECO:0000313" key="3">
    <source>
        <dbReference type="Proteomes" id="UP000177622"/>
    </source>
</evidence>
<proteinExistence type="predicted"/>
<evidence type="ECO:0000256" key="1">
    <source>
        <dbReference type="SAM" id="Phobius"/>
    </source>
</evidence>
<keyword evidence="3" id="KW-1185">Reference proteome</keyword>